<comment type="caution">
    <text evidence="1">The sequence shown here is derived from an EMBL/GenBank/DDBJ whole genome shotgun (WGS) entry which is preliminary data.</text>
</comment>
<evidence type="ECO:0000313" key="1">
    <source>
        <dbReference type="EMBL" id="CAF5213261.1"/>
    </source>
</evidence>
<dbReference type="AlphaFoldDB" id="A0A8S3J9E4"/>
<organism evidence="1 2">
    <name type="scientific">Rotaria magnacalcarata</name>
    <dbReference type="NCBI Taxonomy" id="392030"/>
    <lineage>
        <taxon>Eukaryota</taxon>
        <taxon>Metazoa</taxon>
        <taxon>Spiralia</taxon>
        <taxon>Gnathifera</taxon>
        <taxon>Rotifera</taxon>
        <taxon>Eurotatoria</taxon>
        <taxon>Bdelloidea</taxon>
        <taxon>Philodinida</taxon>
        <taxon>Philodinidae</taxon>
        <taxon>Rotaria</taxon>
    </lineage>
</organism>
<reference evidence="1" key="1">
    <citation type="submission" date="2021-02" db="EMBL/GenBank/DDBJ databases">
        <authorList>
            <person name="Nowell W R."/>
        </authorList>
    </citation>
    <scope>NUCLEOTIDE SEQUENCE</scope>
</reference>
<dbReference type="EMBL" id="CAJOBJ010355204">
    <property type="protein sequence ID" value="CAF5213261.1"/>
    <property type="molecule type" value="Genomic_DNA"/>
</dbReference>
<feature type="non-terminal residue" evidence="1">
    <location>
        <position position="28"/>
    </location>
</feature>
<accession>A0A8S3J9E4</accession>
<gene>
    <name evidence="1" type="ORF">GIL414_LOCUS80573</name>
</gene>
<evidence type="ECO:0000313" key="2">
    <source>
        <dbReference type="Proteomes" id="UP000681720"/>
    </source>
</evidence>
<name>A0A8S3J9E4_9BILA</name>
<sequence length="28" mass="3095">MIEKTGAIQLSAPPGPSRIIRTKQMIEK</sequence>
<proteinExistence type="predicted"/>
<protein>
    <submittedName>
        <fullName evidence="1">Uncharacterized protein</fullName>
    </submittedName>
</protein>
<dbReference type="Proteomes" id="UP000681720">
    <property type="component" value="Unassembled WGS sequence"/>
</dbReference>